<dbReference type="FunFam" id="1.10.287.70:FF:000060">
    <property type="entry name" value="Sodium leak channel non-selective protein"/>
    <property type="match status" value="1"/>
</dbReference>
<evidence type="ECO:0000256" key="22">
    <source>
        <dbReference type="SAM" id="Coils"/>
    </source>
</evidence>
<feature type="transmembrane region" description="Helical" evidence="23">
    <location>
        <begin position="1264"/>
        <end position="1281"/>
    </location>
</feature>
<evidence type="ECO:0000256" key="7">
    <source>
        <dbReference type="ARBA" id="ARBA00022882"/>
    </source>
</evidence>
<comment type="similarity">
    <text evidence="18">Belongs to the NALCN family.</text>
</comment>
<keyword evidence="8 23" id="KW-1133">Transmembrane helix</keyword>
<evidence type="ECO:0000313" key="28">
    <source>
        <dbReference type="WBParaSite" id="DME_0000314501-mRNA-1"/>
    </source>
</evidence>
<keyword evidence="7" id="KW-0851">Voltage-gated channel</keyword>
<reference evidence="28" key="1">
    <citation type="submission" date="2016-04" db="UniProtKB">
        <authorList>
            <consortium name="WormBaseParasite"/>
        </authorList>
    </citation>
    <scope>IDENTIFICATION</scope>
</reference>
<name>A0A158Q3T8_DRAME</name>
<evidence type="ECO:0000256" key="9">
    <source>
        <dbReference type="ARBA" id="ARBA00023053"/>
    </source>
</evidence>
<keyword evidence="13" id="KW-1015">Disulfide bond</keyword>
<organism evidence="26 28">
    <name type="scientific">Dracunculus medinensis</name>
    <name type="common">Guinea worm</name>
    <dbReference type="NCBI Taxonomy" id="318479"/>
    <lineage>
        <taxon>Eukaryota</taxon>
        <taxon>Metazoa</taxon>
        <taxon>Ecdysozoa</taxon>
        <taxon>Nematoda</taxon>
        <taxon>Chromadorea</taxon>
        <taxon>Rhabditida</taxon>
        <taxon>Spirurina</taxon>
        <taxon>Dracunculoidea</taxon>
        <taxon>Dracunculidae</taxon>
        <taxon>Dracunculus</taxon>
    </lineage>
</organism>
<dbReference type="Gene3D" id="1.10.238.10">
    <property type="entry name" value="EF-hand"/>
    <property type="match status" value="1"/>
</dbReference>
<dbReference type="FunFam" id="1.10.238.10:FF:000080">
    <property type="entry name" value="Sodium leak channel non-selective protein"/>
    <property type="match status" value="1"/>
</dbReference>
<dbReference type="Proteomes" id="UP000274756">
    <property type="component" value="Unassembled WGS sequence"/>
</dbReference>
<evidence type="ECO:0000256" key="19">
    <source>
        <dbReference type="ARBA" id="ARBA00074738"/>
    </source>
</evidence>
<dbReference type="Gene3D" id="1.20.120.350">
    <property type="entry name" value="Voltage-gated potassium channels. Chain C"/>
    <property type="match status" value="4"/>
</dbReference>
<feature type="transmembrane region" description="Helical" evidence="23">
    <location>
        <begin position="265"/>
        <end position="285"/>
    </location>
</feature>
<evidence type="ECO:0000256" key="14">
    <source>
        <dbReference type="ARBA" id="ARBA00023180"/>
    </source>
</evidence>
<evidence type="ECO:0000256" key="5">
    <source>
        <dbReference type="ARBA" id="ARBA00022692"/>
    </source>
</evidence>
<feature type="transmembrane region" description="Helical" evidence="23">
    <location>
        <begin position="9"/>
        <end position="29"/>
    </location>
</feature>
<feature type="domain" description="Ion transport" evidence="24">
    <location>
        <begin position="830"/>
        <end position="1109"/>
    </location>
</feature>
<feature type="transmembrane region" description="Helical" evidence="23">
    <location>
        <begin position="1390"/>
        <end position="1414"/>
    </location>
</feature>
<feature type="transmembrane region" description="Helical" evidence="23">
    <location>
        <begin position="152"/>
        <end position="174"/>
    </location>
</feature>
<proteinExistence type="inferred from homology"/>
<dbReference type="WBParaSite" id="DME_0000314501-mRNA-1">
    <property type="protein sequence ID" value="DME_0000314501-mRNA-1"/>
    <property type="gene ID" value="DME_0000314501"/>
</dbReference>
<dbReference type="STRING" id="318479.A0A158Q3T8"/>
<dbReference type="GO" id="GO:0005886">
    <property type="term" value="C:plasma membrane"/>
    <property type="evidence" value="ECO:0007669"/>
    <property type="project" value="UniProtKB-SubCell"/>
</dbReference>
<evidence type="ECO:0000313" key="27">
    <source>
        <dbReference type="Proteomes" id="UP000274756"/>
    </source>
</evidence>
<dbReference type="FunFam" id="1.10.287.70:FF:000066">
    <property type="entry name" value="Sodium leak channel non-selective protein"/>
    <property type="match status" value="1"/>
</dbReference>
<evidence type="ECO:0000256" key="20">
    <source>
        <dbReference type="ARBA" id="ARBA00081688"/>
    </source>
</evidence>
<evidence type="ECO:0000256" key="10">
    <source>
        <dbReference type="ARBA" id="ARBA00023054"/>
    </source>
</evidence>
<evidence type="ECO:0000256" key="11">
    <source>
        <dbReference type="ARBA" id="ARBA00023065"/>
    </source>
</evidence>
<keyword evidence="6" id="KW-0677">Repeat</keyword>
<dbReference type="GO" id="GO:0034702">
    <property type="term" value="C:monoatomic ion channel complex"/>
    <property type="evidence" value="ECO:0007669"/>
    <property type="project" value="UniProtKB-KW"/>
</dbReference>
<keyword evidence="9" id="KW-0915">Sodium</keyword>
<feature type="transmembrane region" description="Helical" evidence="23">
    <location>
        <begin position="416"/>
        <end position="436"/>
    </location>
</feature>
<dbReference type="Pfam" id="PF00520">
    <property type="entry name" value="Ion_trans"/>
    <property type="match status" value="4"/>
</dbReference>
<evidence type="ECO:0000256" key="1">
    <source>
        <dbReference type="ARBA" id="ARBA00004651"/>
    </source>
</evidence>
<accession>A0A158Q3T8</accession>
<dbReference type="OrthoDB" id="10069766at2759"/>
<evidence type="ECO:0000256" key="6">
    <source>
        <dbReference type="ARBA" id="ARBA00022737"/>
    </source>
</evidence>
<feature type="transmembrane region" description="Helical" evidence="23">
    <location>
        <begin position="1302"/>
        <end position="1326"/>
    </location>
</feature>
<reference evidence="25 27" key="2">
    <citation type="submission" date="2018-11" db="EMBL/GenBank/DDBJ databases">
        <authorList>
            <consortium name="Pathogen Informatics"/>
        </authorList>
    </citation>
    <scope>NUCLEOTIDE SEQUENCE [LARGE SCALE GENOMIC DNA]</scope>
</reference>
<feature type="transmembrane region" description="Helical" evidence="23">
    <location>
        <begin position="383"/>
        <end position="404"/>
    </location>
</feature>
<sequence length="1635" mass="190319">MNYGIFDHILRFCCLISLISVCLNTPQTISYFPSLFYIICFTDGIITILFLLEAVIKIATTGLFATENSYLRERWCQFDCFLLFLHIVSVGLTAFELFTIWFPQFGLVYKQWYGVIRSPRPFIMVRFIRSIIRFKLPKNRIQQIIKRSSQQIQNVTIFFMFFMAFYAIMGVQLFGRMDYHCVLPGTNISNVTIADLAIPDTMCSQKGAGGYECPSNMECVKLHMSAHAEGFYGMFNDFGSSLFTVYMAASQEGWVYVLYDCLDTFPSYIAFFYFVTLIFFLAWLVKNVFIAVITETFAEIRVQFSEMWQTREITSEDNFTQRLELTEEGWKLVAIDKAITHDLQLVKSTPFQFAMMVLLILNAIINASFVYKHDETDEERKLIYYYIEVIFTLIFNIECALKIMGIGWKGYVRRSLYKFEFILCIGSSLNIIRPLYSTNIFTYFQVFRIARLIKASPMLEDFVYKIFGPGKKLGGLVIFTMVLLIITSAISLQLFCYVPKLDKFRTFPQAFMSMFQIITQEGWTDVVVEILRTTNESMVPFVAIYFVGYHLFVTLIVLSLFVAVILDNLEMDEELKKIKQLKAREEITCMRTTLPWRLRIFEKFPTRPQMVELRKASSEFPLPKVRQSFTRQFTENDGIMMNVFVVNGNGSLILLVRQIGQLSSKWAVRTLIEESNNNRALLSDSNQYIPQLGRIGTRHWRDSSRMRNRCTDPSTKLKAMYEHFKENGDVRPVDSAPKDDLKQGEIDIKALQQKRQHAELTRNRIEEEIRENHPFFDRPLFAVGRDSRLRRICQEIVYAKYLPEKIDNVTGKQIQRRYKQLHALVGLLTYLDWTMVLITALSCGSMLCESPWPTTGENMIFNNPYLQICEYLFVVSMTFELAVKILANGFIFTPNAVVRDVGGVMTLFIYITSFIYLIWMPNHVEINSLAQLMMIFRAMRPLRIYTLVPHIRRVVVELCKGFKEILLVTILLVVLMFVFASFGVQIVGGKLAACNDPTITTRERCTGIFEQKIFVTRMEVYGKNDDNLHPKIWVPRVWTNPRNFNFDHIGNAMLALFETLSYKGWNVIRDILWVRQGPWAVLFIHIYVFIGCMIGLTLFVGVVVANYTENRGTALLTVDQRRWHDLKARLKMAQPLHVPPKPAESAKLRTRLYEITLSKWFKQAFAILVVINSMTLFIPWNVEEEENSYNSVLFMTGLSAVANILFTVEIFLKMIAFTVRGFWQSRRNRIDLLITALGLFWIVTHFVMALPASAVGGRSQLKKFTYTFGYIVVILRFFTIAGRKTTLKMLMLTVVMSMVRSLFIITAMFLLVLFYAYAGVVLFGMVKYGQAVSKHVNFRSPKEALVVLFRSVTGEDWNDIMHDCMKSPPLCYWKEGVNYWQTDCGNYFGAIFYFCSFYLIITYIVLNLLVAVIIENFSLFYSSEEDALLSYADIRNFQQVWNMVDIEQKRTIPVWRVKFLLRLLKGRLEVDPTKDRLLFKHMCYEMFRIHNGDDISFHDVLNMLSYRSVDIRKSLQLEELLQREELEYIIEEEVAKQTIRSWLERCLRRIKAQQNKDIPLIAQLRPIINEQQFVLVQNQITNQMNAPDQPEQNMETSENDENELLRRKIARKSRRSSIPEIVGVCLKYFGVTCVL</sequence>
<keyword evidence="27" id="KW-1185">Reference proteome</keyword>
<keyword evidence="14" id="KW-0325">Glycoprotein</keyword>
<dbReference type="Proteomes" id="UP000038040">
    <property type="component" value="Unplaced"/>
</dbReference>
<evidence type="ECO:0000313" key="25">
    <source>
        <dbReference type="EMBL" id="VDN57331.1"/>
    </source>
</evidence>
<dbReference type="InterPro" id="IPR028823">
    <property type="entry name" value="NALCN"/>
</dbReference>
<dbReference type="InterPro" id="IPR027359">
    <property type="entry name" value="Volt_channel_dom_sf"/>
</dbReference>
<feature type="domain" description="Ion transport" evidence="24">
    <location>
        <begin position="1159"/>
        <end position="1424"/>
    </location>
</feature>
<keyword evidence="3" id="KW-0894">Sodium channel</keyword>
<keyword evidence="12 23" id="KW-0472">Membrane</keyword>
<feature type="transmembrane region" description="Helical" evidence="23">
    <location>
        <begin position="821"/>
        <end position="847"/>
    </location>
</feature>
<keyword evidence="16" id="KW-0407">Ion channel</keyword>
<evidence type="ECO:0000256" key="3">
    <source>
        <dbReference type="ARBA" id="ARBA00022461"/>
    </source>
</evidence>
<dbReference type="Gene3D" id="1.10.287.70">
    <property type="match status" value="4"/>
</dbReference>
<evidence type="ECO:0000256" key="13">
    <source>
        <dbReference type="ARBA" id="ARBA00023157"/>
    </source>
</evidence>
<dbReference type="EMBL" id="UYYG01001159">
    <property type="protein sequence ID" value="VDN57331.1"/>
    <property type="molecule type" value="Genomic_DNA"/>
</dbReference>
<feature type="domain" description="Ion transport" evidence="24">
    <location>
        <begin position="5"/>
        <end position="302"/>
    </location>
</feature>
<dbReference type="FunFam" id="1.10.287.70:FF:000061">
    <property type="entry name" value="Sodium leak channel non-selective protein"/>
    <property type="match status" value="1"/>
</dbReference>
<evidence type="ECO:0000256" key="18">
    <source>
        <dbReference type="ARBA" id="ARBA00061650"/>
    </source>
</evidence>
<evidence type="ECO:0000256" key="12">
    <source>
        <dbReference type="ARBA" id="ARBA00023136"/>
    </source>
</evidence>
<evidence type="ECO:0000313" key="26">
    <source>
        <dbReference type="Proteomes" id="UP000038040"/>
    </source>
</evidence>
<dbReference type="AlphaFoldDB" id="A0A158Q3T8"/>
<feature type="transmembrane region" description="Helical" evidence="23">
    <location>
        <begin position="1160"/>
        <end position="1180"/>
    </location>
</feature>
<feature type="transmembrane region" description="Helical" evidence="23">
    <location>
        <begin position="35"/>
        <end position="59"/>
    </location>
</feature>
<evidence type="ECO:0000256" key="8">
    <source>
        <dbReference type="ARBA" id="ARBA00022989"/>
    </source>
</evidence>
<evidence type="ECO:0000256" key="23">
    <source>
        <dbReference type="SAM" id="Phobius"/>
    </source>
</evidence>
<evidence type="ECO:0000256" key="21">
    <source>
        <dbReference type="ARBA" id="ARBA00082498"/>
    </source>
</evidence>
<dbReference type="SUPFAM" id="SSF81324">
    <property type="entry name" value="Voltage-gated potassium channels"/>
    <property type="match status" value="4"/>
</dbReference>
<dbReference type="GO" id="GO:0032230">
    <property type="term" value="P:positive regulation of synaptic transmission, GABAergic"/>
    <property type="evidence" value="ECO:0007669"/>
    <property type="project" value="TreeGrafter"/>
</dbReference>
<dbReference type="InterPro" id="IPR005821">
    <property type="entry name" value="Ion_trans_dom"/>
</dbReference>
<keyword evidence="2" id="KW-0813">Transport</keyword>
<evidence type="ECO:0000256" key="2">
    <source>
        <dbReference type="ARBA" id="ARBA00022448"/>
    </source>
</evidence>
<dbReference type="GO" id="GO:0005272">
    <property type="term" value="F:sodium channel activity"/>
    <property type="evidence" value="ECO:0007669"/>
    <property type="project" value="UniProtKB-KW"/>
</dbReference>
<dbReference type="PANTHER" id="PTHR46141">
    <property type="entry name" value="SODIUM LEAK CHANNEL NON-SELECTIVE PROTEIN"/>
    <property type="match status" value="1"/>
</dbReference>
<feature type="transmembrane region" description="Helical" evidence="23">
    <location>
        <begin position="901"/>
        <end position="920"/>
    </location>
</feature>
<keyword evidence="15" id="KW-0739">Sodium transport</keyword>
<feature type="transmembrane region" description="Helical" evidence="23">
    <location>
        <begin position="1079"/>
        <end position="1105"/>
    </location>
</feature>
<evidence type="ECO:0000256" key="4">
    <source>
        <dbReference type="ARBA" id="ARBA00022475"/>
    </source>
</evidence>
<dbReference type="PANTHER" id="PTHR46141:SF1">
    <property type="entry name" value="SODIUM LEAK CHANNEL NALCN"/>
    <property type="match status" value="1"/>
</dbReference>
<dbReference type="GO" id="GO:0032224">
    <property type="term" value="P:positive regulation of synaptic transmission, cholinergic"/>
    <property type="evidence" value="ECO:0007669"/>
    <property type="project" value="TreeGrafter"/>
</dbReference>
<keyword evidence="4" id="KW-1003">Cell membrane</keyword>
<feature type="coiled-coil region" evidence="22">
    <location>
        <begin position="741"/>
        <end position="771"/>
    </location>
</feature>
<protein>
    <recommendedName>
        <fullName evidence="19">Sodium leak channel NALCN</fullName>
    </recommendedName>
    <alternativeName>
        <fullName evidence="20">Sodium leak channel non-selective protein</fullName>
    </alternativeName>
    <alternativeName>
        <fullName evidence="21">Voltage gated channel-like protein 1</fullName>
    </alternativeName>
</protein>
<feature type="transmembrane region" description="Helical" evidence="23">
    <location>
        <begin position="1232"/>
        <end position="1252"/>
    </location>
</feature>
<feature type="transmembrane region" description="Helical" evidence="23">
    <location>
        <begin position="80"/>
        <end position="102"/>
    </location>
</feature>
<keyword evidence="10 22" id="KW-0175">Coiled coil</keyword>
<feature type="transmembrane region" description="Helical" evidence="23">
    <location>
        <begin position="1192"/>
        <end position="1212"/>
    </location>
</feature>
<feature type="transmembrane region" description="Helical" evidence="23">
    <location>
        <begin position="965"/>
        <end position="987"/>
    </location>
</feature>
<comment type="catalytic activity">
    <reaction evidence="17">
        <text>Na(+)(in) = Na(+)(out)</text>
        <dbReference type="Rhea" id="RHEA:34963"/>
        <dbReference type="ChEBI" id="CHEBI:29101"/>
    </reaction>
</comment>
<evidence type="ECO:0000259" key="24">
    <source>
        <dbReference type="Pfam" id="PF00520"/>
    </source>
</evidence>
<comment type="subcellular location">
    <subcellularLocation>
        <location evidence="1">Cell membrane</location>
        <topology evidence="1">Multi-pass membrane protein</topology>
    </subcellularLocation>
</comment>
<keyword evidence="11" id="KW-0406">Ion transport</keyword>
<gene>
    <name evidence="25" type="ORF">DME_LOCUS7304</name>
</gene>
<feature type="transmembrane region" description="Helical" evidence="23">
    <location>
        <begin position="542"/>
        <end position="566"/>
    </location>
</feature>
<evidence type="ECO:0000256" key="17">
    <source>
        <dbReference type="ARBA" id="ARBA00036239"/>
    </source>
</evidence>
<evidence type="ECO:0000256" key="15">
    <source>
        <dbReference type="ARBA" id="ARBA00023201"/>
    </source>
</evidence>
<feature type="transmembrane region" description="Helical" evidence="23">
    <location>
        <begin position="353"/>
        <end position="371"/>
    </location>
</feature>
<feature type="transmembrane region" description="Helical" evidence="23">
    <location>
        <begin position="473"/>
        <end position="498"/>
    </location>
</feature>
<dbReference type="FunFam" id="1.20.120.350:FF:000030">
    <property type="entry name" value="sodium leak channel non-selective protein"/>
    <property type="match status" value="1"/>
</dbReference>
<evidence type="ECO:0000256" key="16">
    <source>
        <dbReference type="ARBA" id="ARBA00023303"/>
    </source>
</evidence>
<feature type="domain" description="Ion transport" evidence="24">
    <location>
        <begin position="349"/>
        <end position="573"/>
    </location>
</feature>
<keyword evidence="5 23" id="KW-0812">Transmembrane</keyword>